<dbReference type="PROSITE" id="PS51257">
    <property type="entry name" value="PROKAR_LIPOPROTEIN"/>
    <property type="match status" value="1"/>
</dbReference>
<reference evidence="2 3" key="1">
    <citation type="submission" date="2016-10" db="EMBL/GenBank/DDBJ databases">
        <authorList>
            <person name="de Groot N.N."/>
        </authorList>
    </citation>
    <scope>NUCLEOTIDE SEQUENCE [LARGE SCALE GENOMIC DNA]</scope>
    <source>
        <strain evidence="2 3">D31d</strain>
    </source>
</reference>
<evidence type="ECO:0000313" key="3">
    <source>
        <dbReference type="Proteomes" id="UP000182257"/>
    </source>
</evidence>
<proteinExistence type="predicted"/>
<feature type="chain" id="PRO_5010357368" description="Lipoprotein" evidence="1">
    <location>
        <begin position="25"/>
        <end position="237"/>
    </location>
</feature>
<protein>
    <recommendedName>
        <fullName evidence="4">Lipoprotein</fullName>
    </recommendedName>
</protein>
<accession>A0A1H4CKY9</accession>
<evidence type="ECO:0008006" key="4">
    <source>
        <dbReference type="Google" id="ProtNLM"/>
    </source>
</evidence>
<keyword evidence="1" id="KW-0732">Signal</keyword>
<dbReference type="AlphaFoldDB" id="A0A1H4CKY9"/>
<dbReference type="OrthoDB" id="9968838at2"/>
<dbReference type="RefSeq" id="WP_074761385.1">
    <property type="nucleotide sequence ID" value="NZ_FNRF01000003.1"/>
</dbReference>
<name>A0A1H4CKY9_XYLRU</name>
<dbReference type="Proteomes" id="UP000182257">
    <property type="component" value="Unassembled WGS sequence"/>
</dbReference>
<evidence type="ECO:0000256" key="1">
    <source>
        <dbReference type="SAM" id="SignalP"/>
    </source>
</evidence>
<sequence>MRKNFLWMIATTLTCALAAGSLIACSGDSGDDGGVKPEPQPEAKTEVTMMYYLKVSSDVLQVADVEVNYVDQTGAKKKEALTSAEWKKTFSANALPLTEGLWAKITPKASIAEGSYQLNLTTAAGYEAKLPTGKTIADAFGSSASTTPSTAKTADNVATWCAQSTAIAFTVGAEGYAKTATVDFGGNSHIDTSSLFPECFTLSSIFNFSSSNCNEETNNEKAGTLNDYDVNDNRLWW</sequence>
<evidence type="ECO:0000313" key="2">
    <source>
        <dbReference type="EMBL" id="SEA60988.1"/>
    </source>
</evidence>
<gene>
    <name evidence="2" type="ORF">SAMN05216462_2015</name>
</gene>
<feature type="signal peptide" evidence="1">
    <location>
        <begin position="1"/>
        <end position="24"/>
    </location>
</feature>
<dbReference type="EMBL" id="FNRF01000003">
    <property type="protein sequence ID" value="SEA60988.1"/>
    <property type="molecule type" value="Genomic_DNA"/>
</dbReference>
<organism evidence="2 3">
    <name type="scientific">Xylanibacter ruminicola</name>
    <name type="common">Prevotella ruminicola</name>
    <dbReference type="NCBI Taxonomy" id="839"/>
    <lineage>
        <taxon>Bacteria</taxon>
        <taxon>Pseudomonadati</taxon>
        <taxon>Bacteroidota</taxon>
        <taxon>Bacteroidia</taxon>
        <taxon>Bacteroidales</taxon>
        <taxon>Prevotellaceae</taxon>
        <taxon>Xylanibacter</taxon>
    </lineage>
</organism>